<keyword evidence="10" id="KW-1185">Reference proteome</keyword>
<keyword evidence="6 8" id="KW-0472">Membrane</keyword>
<feature type="transmembrane region" description="Helical" evidence="8">
    <location>
        <begin position="174"/>
        <end position="198"/>
    </location>
</feature>
<dbReference type="PANTHER" id="PTHR34856:SF2">
    <property type="entry name" value="PROTEIN NRFD"/>
    <property type="match status" value="1"/>
</dbReference>
<evidence type="ECO:0000313" key="10">
    <source>
        <dbReference type="Proteomes" id="UP000245926"/>
    </source>
</evidence>
<keyword evidence="5 8" id="KW-1133">Transmembrane helix</keyword>
<evidence type="ECO:0000256" key="5">
    <source>
        <dbReference type="ARBA" id="ARBA00022989"/>
    </source>
</evidence>
<feature type="transmembrane region" description="Helical" evidence="8">
    <location>
        <begin position="302"/>
        <end position="321"/>
    </location>
</feature>
<sequence>MNVPYPVLSRGPEDPPARPGSAMDRDRPPPGRDAAWDGPTYYGRPALKPAPFEAGVVGGYVFLAGLSGASALIATVADVTLGSEAQDLVRRGRYAALLAPTIGSALLVYDLHTPERFLNMFRVAKATSPMSIGTWILVGFSGCAALTAAAQFADDRGVGPGAARTIARGASLPAAFLGAGLTTYTAALLAATSTPLWAAAPRALAVRFGASAIAYGAAFLWLGERDGGLARRLETLAAAALAVDLAADAAATAAYRAKGVAPALSGPAGTVEKVMGTGLGAALPLALYAASRLAARRPPPRLGTLAALAILAGGAAFRIGILKSGAESASRPDVSFRFMQSDNLRE</sequence>
<feature type="region of interest" description="Disordered" evidence="7">
    <location>
        <begin position="1"/>
        <end position="35"/>
    </location>
</feature>
<evidence type="ECO:0000313" key="9">
    <source>
        <dbReference type="EMBL" id="AWN43019.1"/>
    </source>
</evidence>
<protein>
    <submittedName>
        <fullName evidence="9">Polysulfide reductase NrfD</fullName>
    </submittedName>
</protein>
<dbReference type="KEGG" id="mets:DK389_24155"/>
<evidence type="ECO:0000256" key="4">
    <source>
        <dbReference type="ARBA" id="ARBA00022692"/>
    </source>
</evidence>
<feature type="transmembrane region" description="Helical" evidence="8">
    <location>
        <begin position="57"/>
        <end position="82"/>
    </location>
</feature>
<organism evidence="9 10">
    <name type="scientific">Methylobacterium durans</name>
    <dbReference type="NCBI Taxonomy" id="2202825"/>
    <lineage>
        <taxon>Bacteria</taxon>
        <taxon>Pseudomonadati</taxon>
        <taxon>Pseudomonadota</taxon>
        <taxon>Alphaproteobacteria</taxon>
        <taxon>Hyphomicrobiales</taxon>
        <taxon>Methylobacteriaceae</taxon>
        <taxon>Methylobacterium</taxon>
    </lineage>
</organism>
<dbReference type="InterPro" id="IPR005614">
    <property type="entry name" value="NrfD-like"/>
</dbReference>
<dbReference type="PANTHER" id="PTHR34856">
    <property type="entry name" value="PROTEIN NRFD"/>
    <property type="match status" value="1"/>
</dbReference>
<dbReference type="Pfam" id="PF03916">
    <property type="entry name" value="NrfD"/>
    <property type="match status" value="1"/>
</dbReference>
<evidence type="ECO:0000256" key="1">
    <source>
        <dbReference type="ARBA" id="ARBA00004651"/>
    </source>
</evidence>
<dbReference type="Proteomes" id="UP000245926">
    <property type="component" value="Chromosome"/>
</dbReference>
<proteinExistence type="inferred from homology"/>
<dbReference type="InterPro" id="IPR052049">
    <property type="entry name" value="Electron_transfer_protein"/>
</dbReference>
<evidence type="ECO:0000256" key="3">
    <source>
        <dbReference type="ARBA" id="ARBA00022475"/>
    </source>
</evidence>
<dbReference type="OrthoDB" id="112837at2"/>
<accession>A0A2U8WAH9</accession>
<evidence type="ECO:0000256" key="6">
    <source>
        <dbReference type="ARBA" id="ARBA00023136"/>
    </source>
</evidence>
<keyword evidence="3" id="KW-1003">Cell membrane</keyword>
<evidence type="ECO:0000256" key="2">
    <source>
        <dbReference type="ARBA" id="ARBA00008929"/>
    </source>
</evidence>
<comment type="similarity">
    <text evidence="2">Belongs to the NrfD family.</text>
</comment>
<gene>
    <name evidence="9" type="ORF">DK389_24155</name>
</gene>
<name>A0A2U8WAH9_9HYPH</name>
<dbReference type="GO" id="GO:0005886">
    <property type="term" value="C:plasma membrane"/>
    <property type="evidence" value="ECO:0007669"/>
    <property type="project" value="UniProtKB-SubCell"/>
</dbReference>
<dbReference type="EMBL" id="CP029550">
    <property type="protein sequence ID" value="AWN43019.1"/>
    <property type="molecule type" value="Genomic_DNA"/>
</dbReference>
<evidence type="ECO:0000256" key="8">
    <source>
        <dbReference type="SAM" id="Phobius"/>
    </source>
</evidence>
<keyword evidence="4 8" id="KW-0812">Transmembrane</keyword>
<dbReference type="Gene3D" id="1.20.1630.10">
    <property type="entry name" value="Formate dehydrogenase/DMSO reductase domain"/>
    <property type="match status" value="1"/>
</dbReference>
<reference evidence="10" key="1">
    <citation type="submission" date="2018-05" db="EMBL/GenBank/DDBJ databases">
        <title>Complete Genome Sequence of Methylobacterium sp. 17SD2-17.</title>
        <authorList>
            <person name="Srinivasan S."/>
        </authorList>
    </citation>
    <scope>NUCLEOTIDE SEQUENCE [LARGE SCALE GENOMIC DNA]</scope>
    <source>
        <strain evidence="10">17SD2-17</strain>
    </source>
</reference>
<dbReference type="RefSeq" id="WP_109893414.1">
    <property type="nucleotide sequence ID" value="NZ_CP029550.1"/>
</dbReference>
<feature type="transmembrane region" description="Helical" evidence="8">
    <location>
        <begin position="94"/>
        <end position="112"/>
    </location>
</feature>
<dbReference type="AlphaFoldDB" id="A0A2U8WAH9"/>
<feature type="transmembrane region" description="Helical" evidence="8">
    <location>
        <begin position="132"/>
        <end position="153"/>
    </location>
</feature>
<evidence type="ECO:0000256" key="7">
    <source>
        <dbReference type="SAM" id="MobiDB-lite"/>
    </source>
</evidence>
<comment type="subcellular location">
    <subcellularLocation>
        <location evidence="1">Cell membrane</location>
        <topology evidence="1">Multi-pass membrane protein</topology>
    </subcellularLocation>
</comment>
<feature type="transmembrane region" description="Helical" evidence="8">
    <location>
        <begin position="204"/>
        <end position="223"/>
    </location>
</feature>